<keyword evidence="1" id="KW-0472">Membrane</keyword>
<name>A0ABT4B8C1_9ACTN</name>
<keyword evidence="3" id="KW-1185">Reference proteome</keyword>
<gene>
    <name evidence="2" type="ORF">OWR29_32605</name>
</gene>
<dbReference type="RefSeq" id="WP_267567225.1">
    <property type="nucleotide sequence ID" value="NZ_JAPNTZ010000013.1"/>
</dbReference>
<accession>A0ABT4B8C1</accession>
<feature type="transmembrane region" description="Helical" evidence="1">
    <location>
        <begin position="7"/>
        <end position="26"/>
    </location>
</feature>
<evidence type="ECO:0000313" key="2">
    <source>
        <dbReference type="EMBL" id="MCY1142761.1"/>
    </source>
</evidence>
<dbReference type="Proteomes" id="UP001151002">
    <property type="component" value="Unassembled WGS sequence"/>
</dbReference>
<keyword evidence="1" id="KW-1133">Transmembrane helix</keyword>
<proteinExistence type="predicted"/>
<reference evidence="2" key="1">
    <citation type="submission" date="2022-11" db="EMBL/GenBank/DDBJ databases">
        <authorList>
            <person name="Somphong A."/>
            <person name="Phongsopitanun W."/>
        </authorList>
    </citation>
    <scope>NUCLEOTIDE SEQUENCE</scope>
    <source>
        <strain evidence="2">Pm04-4</strain>
    </source>
</reference>
<organism evidence="2 3">
    <name type="scientific">Paractinoplanes pyxinae</name>
    <dbReference type="NCBI Taxonomy" id="2997416"/>
    <lineage>
        <taxon>Bacteria</taxon>
        <taxon>Bacillati</taxon>
        <taxon>Actinomycetota</taxon>
        <taxon>Actinomycetes</taxon>
        <taxon>Micromonosporales</taxon>
        <taxon>Micromonosporaceae</taxon>
        <taxon>Paractinoplanes</taxon>
    </lineage>
</organism>
<evidence type="ECO:0000313" key="3">
    <source>
        <dbReference type="Proteomes" id="UP001151002"/>
    </source>
</evidence>
<comment type="caution">
    <text evidence="2">The sequence shown here is derived from an EMBL/GenBank/DDBJ whole genome shotgun (WGS) entry which is preliminary data.</text>
</comment>
<feature type="transmembrane region" description="Helical" evidence="1">
    <location>
        <begin position="32"/>
        <end position="50"/>
    </location>
</feature>
<keyword evidence="1" id="KW-0812">Transmembrane</keyword>
<sequence length="283" mass="31825">MRKLLQEFIGFVALVVGLGSGVAQLYGWPTGVGRFILAGLGSACLLYLIIRYSLLRYVRVGGKLRQELAAQQIAHQRYVEAIDRIIDQEGPIYAESLELTVTIGADDDGDTILERRRTTPKPRVTQRAIRPIVPYGNDRIIGLDDIGLKWALDRPNGGITPLPLRPTEKPRVWLVFDPGLTEPFTWQISYCSRGLWAPLRKRGYDHLVWNDRLPAGNGDNSVLSELTVRFVFPKSDKAPSVEELHRFGRIGSPEVREGGGWVIVWTDPSPEGRRYEWNLAQAL</sequence>
<dbReference type="EMBL" id="JAPNTZ010000013">
    <property type="protein sequence ID" value="MCY1142761.1"/>
    <property type="molecule type" value="Genomic_DNA"/>
</dbReference>
<protein>
    <submittedName>
        <fullName evidence="2">Uncharacterized protein</fullName>
    </submittedName>
</protein>
<evidence type="ECO:0000256" key="1">
    <source>
        <dbReference type="SAM" id="Phobius"/>
    </source>
</evidence>